<feature type="compositionally biased region" description="Basic and acidic residues" evidence="1">
    <location>
        <begin position="441"/>
        <end position="451"/>
    </location>
</feature>
<accession>A0A1J4JI90</accession>
<dbReference type="EMBL" id="MLAK01001127">
    <property type="protein sequence ID" value="OHS97237.1"/>
    <property type="molecule type" value="Genomic_DNA"/>
</dbReference>
<keyword evidence="2" id="KW-0472">Membrane</keyword>
<evidence type="ECO:0000256" key="1">
    <source>
        <dbReference type="SAM" id="MobiDB-lite"/>
    </source>
</evidence>
<dbReference type="Proteomes" id="UP000179807">
    <property type="component" value="Unassembled WGS sequence"/>
</dbReference>
<dbReference type="RefSeq" id="XP_068350374.1">
    <property type="nucleotide sequence ID" value="XM_068510896.1"/>
</dbReference>
<comment type="caution">
    <text evidence="3">The sequence shown here is derived from an EMBL/GenBank/DDBJ whole genome shotgun (WGS) entry which is preliminary data.</text>
</comment>
<feature type="compositionally biased region" description="Basic residues" evidence="1">
    <location>
        <begin position="262"/>
        <end position="273"/>
    </location>
</feature>
<keyword evidence="2" id="KW-0812">Transmembrane</keyword>
<feature type="compositionally biased region" description="Polar residues" evidence="1">
    <location>
        <begin position="403"/>
        <end position="426"/>
    </location>
</feature>
<name>A0A1J4JI90_9EUKA</name>
<dbReference type="VEuPathDB" id="TrichDB:TRFO_36555"/>
<reference evidence="3" key="1">
    <citation type="submission" date="2016-10" db="EMBL/GenBank/DDBJ databases">
        <authorList>
            <person name="Benchimol M."/>
            <person name="Almeida L.G."/>
            <person name="Vasconcelos A.T."/>
            <person name="Perreira-Neves A."/>
            <person name="Rosa I.A."/>
            <person name="Tasca T."/>
            <person name="Bogo M.R."/>
            <person name="de Souza W."/>
        </authorList>
    </citation>
    <scope>NUCLEOTIDE SEQUENCE [LARGE SCALE GENOMIC DNA]</scope>
    <source>
        <strain evidence="3">K</strain>
    </source>
</reference>
<gene>
    <name evidence="3" type="ORF">TRFO_36555</name>
</gene>
<evidence type="ECO:0000256" key="2">
    <source>
        <dbReference type="SAM" id="Phobius"/>
    </source>
</evidence>
<organism evidence="3 4">
    <name type="scientific">Tritrichomonas foetus</name>
    <dbReference type="NCBI Taxonomy" id="1144522"/>
    <lineage>
        <taxon>Eukaryota</taxon>
        <taxon>Metamonada</taxon>
        <taxon>Parabasalia</taxon>
        <taxon>Tritrichomonadida</taxon>
        <taxon>Tritrichomonadidae</taxon>
        <taxon>Tritrichomonas</taxon>
    </lineage>
</organism>
<sequence length="451" mass="51722">MNSSDEVSSSTFTTESNARWEDDDDDFYLQSDAINNLFEPFHVPFTQTSISHMDFSIITTRLRQLRNSTVPADQTTELRKKWLKKIKNYVLLQRMKSILQFFYESNIGNQYLNLRKRKFFRIWAQKSKFHSNRYKWVMLGSIIRHANYQRATWDTSERIDEQRVELASRYLMGRKEYQPRFNFFILRAIPLLTERQQKTLAEELESDRQRDIRHFNGIFTDDDYYSRASSRIDSSSILAENLASEATFGENIENRDVNITSPRKRKKGKKVKKGASSSEVSQDSSDISNDESPKRRRSHSPKKDGSPVKNELNSKNTAVKSSSSKLWIIAAIVLLVATAVAAFAVGFGTPLAYLIHKGEYQGVGDYIGELKVVDDVNNQIPDSTPVYQPEETPLLESEILNDETASPETENAADSTQEGEPYETQSENVTEPEVETTPEAETEKVEADKKE</sequence>
<dbReference type="AlphaFoldDB" id="A0A1J4JI90"/>
<evidence type="ECO:0000313" key="4">
    <source>
        <dbReference type="Proteomes" id="UP000179807"/>
    </source>
</evidence>
<proteinExistence type="predicted"/>
<feature type="region of interest" description="Disordered" evidence="1">
    <location>
        <begin position="398"/>
        <end position="451"/>
    </location>
</feature>
<feature type="transmembrane region" description="Helical" evidence="2">
    <location>
        <begin position="326"/>
        <end position="347"/>
    </location>
</feature>
<feature type="compositionally biased region" description="Low complexity" evidence="1">
    <location>
        <begin position="274"/>
        <end position="287"/>
    </location>
</feature>
<protein>
    <submittedName>
        <fullName evidence="3">Uncharacterized protein</fullName>
    </submittedName>
</protein>
<dbReference type="GeneID" id="94845600"/>
<keyword evidence="2" id="KW-1133">Transmembrane helix</keyword>
<keyword evidence="4" id="KW-1185">Reference proteome</keyword>
<feature type="region of interest" description="Disordered" evidence="1">
    <location>
        <begin position="259"/>
        <end position="316"/>
    </location>
</feature>
<feature type="compositionally biased region" description="Acidic residues" evidence="1">
    <location>
        <begin position="430"/>
        <end position="440"/>
    </location>
</feature>
<evidence type="ECO:0000313" key="3">
    <source>
        <dbReference type="EMBL" id="OHS97237.1"/>
    </source>
</evidence>